<dbReference type="InterPro" id="IPR013324">
    <property type="entry name" value="RNA_pol_sigma_r3/r4-like"/>
</dbReference>
<evidence type="ECO:0000256" key="2">
    <source>
        <dbReference type="ARBA" id="ARBA00023015"/>
    </source>
</evidence>
<organism evidence="9 10">
    <name type="scientific">Emticicia soli</name>
    <dbReference type="NCBI Taxonomy" id="2027878"/>
    <lineage>
        <taxon>Bacteria</taxon>
        <taxon>Pseudomonadati</taxon>
        <taxon>Bacteroidota</taxon>
        <taxon>Cytophagia</taxon>
        <taxon>Cytophagales</taxon>
        <taxon>Leadbetterellaceae</taxon>
        <taxon>Emticicia</taxon>
    </lineage>
</organism>
<dbReference type="Pfam" id="PF04542">
    <property type="entry name" value="Sigma70_r2"/>
    <property type="match status" value="1"/>
</dbReference>
<evidence type="ECO:0000259" key="7">
    <source>
        <dbReference type="Pfam" id="PF04542"/>
    </source>
</evidence>
<dbReference type="SUPFAM" id="SSF88946">
    <property type="entry name" value="Sigma2 domain of RNA polymerase sigma factors"/>
    <property type="match status" value="1"/>
</dbReference>
<accession>A0ABW5JAZ3</accession>
<dbReference type="Gene3D" id="1.10.10.10">
    <property type="entry name" value="Winged helix-like DNA-binding domain superfamily/Winged helix DNA-binding domain"/>
    <property type="match status" value="1"/>
</dbReference>
<dbReference type="InterPro" id="IPR036388">
    <property type="entry name" value="WH-like_DNA-bd_sf"/>
</dbReference>
<dbReference type="RefSeq" id="WP_340240445.1">
    <property type="nucleotide sequence ID" value="NZ_JBBEWC010000021.1"/>
</dbReference>
<evidence type="ECO:0000259" key="8">
    <source>
        <dbReference type="Pfam" id="PF08281"/>
    </source>
</evidence>
<evidence type="ECO:0000256" key="4">
    <source>
        <dbReference type="ARBA" id="ARBA00023125"/>
    </source>
</evidence>
<evidence type="ECO:0000313" key="9">
    <source>
        <dbReference type="EMBL" id="MFD2522207.1"/>
    </source>
</evidence>
<evidence type="ECO:0000256" key="5">
    <source>
        <dbReference type="ARBA" id="ARBA00023163"/>
    </source>
</evidence>
<dbReference type="InterPro" id="IPR013249">
    <property type="entry name" value="RNA_pol_sigma70_r4_t2"/>
</dbReference>
<dbReference type="Proteomes" id="UP001597510">
    <property type="component" value="Unassembled WGS sequence"/>
</dbReference>
<dbReference type="Pfam" id="PF08281">
    <property type="entry name" value="Sigma70_r4_2"/>
    <property type="match status" value="1"/>
</dbReference>
<dbReference type="InterPro" id="IPR013325">
    <property type="entry name" value="RNA_pol_sigma_r2"/>
</dbReference>
<dbReference type="NCBIfam" id="TIGR02937">
    <property type="entry name" value="sigma70-ECF"/>
    <property type="match status" value="1"/>
</dbReference>
<dbReference type="Gene3D" id="1.10.1740.10">
    <property type="match status" value="1"/>
</dbReference>
<keyword evidence="3 6" id="KW-0731">Sigma factor</keyword>
<gene>
    <name evidence="9" type="ORF">ACFSR2_15005</name>
</gene>
<dbReference type="PANTHER" id="PTHR43133:SF51">
    <property type="entry name" value="RNA POLYMERASE SIGMA FACTOR"/>
    <property type="match status" value="1"/>
</dbReference>
<evidence type="ECO:0000256" key="1">
    <source>
        <dbReference type="ARBA" id="ARBA00010641"/>
    </source>
</evidence>
<evidence type="ECO:0000256" key="3">
    <source>
        <dbReference type="ARBA" id="ARBA00023082"/>
    </source>
</evidence>
<proteinExistence type="inferred from homology"/>
<dbReference type="PROSITE" id="PS01063">
    <property type="entry name" value="SIGMA70_ECF"/>
    <property type="match status" value="1"/>
</dbReference>
<name>A0ABW5JAZ3_9BACT</name>
<protein>
    <recommendedName>
        <fullName evidence="6">RNA polymerase sigma factor</fullName>
    </recommendedName>
</protein>
<dbReference type="PANTHER" id="PTHR43133">
    <property type="entry name" value="RNA POLYMERASE ECF-TYPE SIGMA FACTO"/>
    <property type="match status" value="1"/>
</dbReference>
<comment type="similarity">
    <text evidence="1 6">Belongs to the sigma-70 factor family. ECF subfamily.</text>
</comment>
<keyword evidence="10" id="KW-1185">Reference proteome</keyword>
<dbReference type="EMBL" id="JBHULC010000014">
    <property type="protein sequence ID" value="MFD2522207.1"/>
    <property type="molecule type" value="Genomic_DNA"/>
</dbReference>
<dbReference type="SUPFAM" id="SSF88659">
    <property type="entry name" value="Sigma3 and sigma4 domains of RNA polymerase sigma factors"/>
    <property type="match status" value="1"/>
</dbReference>
<evidence type="ECO:0000313" key="10">
    <source>
        <dbReference type="Proteomes" id="UP001597510"/>
    </source>
</evidence>
<dbReference type="CDD" id="cd06171">
    <property type="entry name" value="Sigma70_r4"/>
    <property type="match status" value="1"/>
</dbReference>
<keyword evidence="2 6" id="KW-0805">Transcription regulation</keyword>
<keyword evidence="4 6" id="KW-0238">DNA-binding</keyword>
<reference evidence="10" key="1">
    <citation type="journal article" date="2019" name="Int. J. Syst. Evol. Microbiol.">
        <title>The Global Catalogue of Microorganisms (GCM) 10K type strain sequencing project: providing services to taxonomists for standard genome sequencing and annotation.</title>
        <authorList>
            <consortium name="The Broad Institute Genomics Platform"/>
            <consortium name="The Broad Institute Genome Sequencing Center for Infectious Disease"/>
            <person name="Wu L."/>
            <person name="Ma J."/>
        </authorList>
    </citation>
    <scope>NUCLEOTIDE SEQUENCE [LARGE SCALE GENOMIC DNA]</scope>
    <source>
        <strain evidence="10">KCTC 52344</strain>
    </source>
</reference>
<feature type="domain" description="RNA polymerase sigma factor 70 region 4 type 2" evidence="8">
    <location>
        <begin position="122"/>
        <end position="174"/>
    </location>
</feature>
<evidence type="ECO:0000256" key="6">
    <source>
        <dbReference type="RuleBase" id="RU000716"/>
    </source>
</evidence>
<dbReference type="InterPro" id="IPR014284">
    <property type="entry name" value="RNA_pol_sigma-70_dom"/>
</dbReference>
<keyword evidence="5 6" id="KW-0804">Transcription</keyword>
<sequence>MHTEEQAYIERVKKGDSASYAFLVNKYKNMAFTVALKIVNNREDAEDIIQESFLKAYQQIHTFENKSKFSTWLYTIVYRAALNKLPRNKVDFFSIDDEAHESYAVDTASTPSVSLETKEEQQYVKDAIQRLPQSEALLITLYYLNESSLKEIEEITGLSMNNIKIKLFRARKKLEQELHFLL</sequence>
<feature type="domain" description="RNA polymerase sigma-70 region 2" evidence="7">
    <location>
        <begin position="23"/>
        <end position="88"/>
    </location>
</feature>
<dbReference type="InterPro" id="IPR039425">
    <property type="entry name" value="RNA_pol_sigma-70-like"/>
</dbReference>
<dbReference type="InterPro" id="IPR007627">
    <property type="entry name" value="RNA_pol_sigma70_r2"/>
</dbReference>
<comment type="caution">
    <text evidence="9">The sequence shown here is derived from an EMBL/GenBank/DDBJ whole genome shotgun (WGS) entry which is preliminary data.</text>
</comment>
<dbReference type="InterPro" id="IPR000838">
    <property type="entry name" value="RNA_pol_sigma70_ECF_CS"/>
</dbReference>